<sequence length="243" mass="25809">MTDKVLGILELETKPVEHAGFMAGPGTFPFPVKRRQVPGAFTRNVIDGDTSVEAGYVAAARELERQGVSAIVSNCGFTGLYQAAVAQAVSIPVAMSSLLLVPFVARTLRPGSKIGLLTYDAPKLTENHYACAGWSSKDISVAVGGIEGSELWYEFAKPAPNIDVAVLIRDVRAAARKLFDVNPDIGAFVFECTAFPLAADGVRKDTGLHVADVTTLATMLYSMSADRGHDPRDGVRAPTLGEV</sequence>
<evidence type="ECO:0000313" key="2">
    <source>
        <dbReference type="Proteomes" id="UP001152604"/>
    </source>
</evidence>
<gene>
    <name evidence="1" type="ORF">MES4922_10286</name>
</gene>
<name>A0ABM9DD60_9HYPH</name>
<accession>A0ABM9DD60</accession>
<evidence type="ECO:0008006" key="3">
    <source>
        <dbReference type="Google" id="ProtNLM"/>
    </source>
</evidence>
<comment type="caution">
    <text evidence="1">The sequence shown here is derived from an EMBL/GenBank/DDBJ whole genome shotgun (WGS) entry which is preliminary data.</text>
</comment>
<dbReference type="Proteomes" id="UP001152604">
    <property type="component" value="Unassembled WGS sequence"/>
</dbReference>
<evidence type="ECO:0000313" key="1">
    <source>
        <dbReference type="EMBL" id="CAH2394373.1"/>
    </source>
</evidence>
<dbReference type="RefSeq" id="WP_254022808.1">
    <property type="nucleotide sequence ID" value="NZ_CAKXZS010000001.1"/>
</dbReference>
<organism evidence="1 2">
    <name type="scientific">Mesorhizobium ventifaucium</name>
    <dbReference type="NCBI Taxonomy" id="666020"/>
    <lineage>
        <taxon>Bacteria</taxon>
        <taxon>Pseudomonadati</taxon>
        <taxon>Pseudomonadota</taxon>
        <taxon>Alphaproteobacteria</taxon>
        <taxon>Hyphomicrobiales</taxon>
        <taxon>Phyllobacteriaceae</taxon>
        <taxon>Mesorhizobium</taxon>
    </lineage>
</organism>
<keyword evidence="2" id="KW-1185">Reference proteome</keyword>
<reference evidence="1" key="1">
    <citation type="submission" date="2022-03" db="EMBL/GenBank/DDBJ databases">
        <authorList>
            <person name="Brunel B."/>
        </authorList>
    </citation>
    <scope>NUCLEOTIDE SEQUENCE</scope>
    <source>
        <strain evidence="1">STM4922sample</strain>
    </source>
</reference>
<dbReference type="EMBL" id="CAKXZS010000001">
    <property type="protein sequence ID" value="CAH2394373.1"/>
    <property type="molecule type" value="Genomic_DNA"/>
</dbReference>
<protein>
    <recommendedName>
        <fullName evidence="3">Aspartate/glutamate racemase family protein</fullName>
    </recommendedName>
</protein>
<proteinExistence type="predicted"/>